<dbReference type="Pfam" id="PF00560">
    <property type="entry name" value="LRR_1"/>
    <property type="match status" value="1"/>
</dbReference>
<dbReference type="Gene3D" id="3.80.10.10">
    <property type="entry name" value="Ribonuclease Inhibitor"/>
    <property type="match status" value="1"/>
</dbReference>
<organism evidence="3 4">
    <name type="scientific">Ascaris lumbricoides</name>
    <name type="common">Giant roundworm</name>
    <dbReference type="NCBI Taxonomy" id="6252"/>
    <lineage>
        <taxon>Eukaryota</taxon>
        <taxon>Metazoa</taxon>
        <taxon>Ecdysozoa</taxon>
        <taxon>Nematoda</taxon>
        <taxon>Chromadorea</taxon>
        <taxon>Rhabditida</taxon>
        <taxon>Spirurina</taxon>
        <taxon>Ascaridomorpha</taxon>
        <taxon>Ascaridoidea</taxon>
        <taxon>Ascarididae</taxon>
        <taxon>Ascaris</taxon>
    </lineage>
</organism>
<dbReference type="PROSITE" id="PS51257">
    <property type="entry name" value="PROKAR_LIPOPROTEIN"/>
    <property type="match status" value="1"/>
</dbReference>
<dbReference type="InterPro" id="IPR001611">
    <property type="entry name" value="Leu-rich_rpt"/>
</dbReference>
<protein>
    <submittedName>
        <fullName evidence="4">Ras suppressor protein 1</fullName>
    </submittedName>
</protein>
<keyword evidence="2" id="KW-0677">Repeat</keyword>
<keyword evidence="1" id="KW-0433">Leucine-rich repeat</keyword>
<proteinExistence type="predicted"/>
<reference evidence="4" key="1">
    <citation type="submission" date="2017-02" db="UniProtKB">
        <authorList>
            <consortium name="WormBaseParasite"/>
        </authorList>
    </citation>
    <scope>IDENTIFICATION</scope>
</reference>
<dbReference type="AlphaFoldDB" id="A0A0M3HM97"/>
<evidence type="ECO:0000256" key="2">
    <source>
        <dbReference type="ARBA" id="ARBA00022737"/>
    </source>
</evidence>
<dbReference type="PROSITE" id="PS51450">
    <property type="entry name" value="LRR"/>
    <property type="match status" value="1"/>
</dbReference>
<dbReference type="WBParaSite" id="ALUE_0000264201-mRNA-1">
    <property type="protein sequence ID" value="ALUE_0000264201-mRNA-1"/>
    <property type="gene ID" value="ALUE_0000264201"/>
</dbReference>
<dbReference type="PANTHER" id="PTHR48051">
    <property type="match status" value="1"/>
</dbReference>
<dbReference type="Pfam" id="PF13855">
    <property type="entry name" value="LRR_8"/>
    <property type="match status" value="1"/>
</dbReference>
<accession>A0A0M3HM97</accession>
<evidence type="ECO:0000313" key="4">
    <source>
        <dbReference type="WBParaSite" id="ALUE_0000264201-mRNA-1"/>
    </source>
</evidence>
<name>A0A0M3HM97_ASCLU</name>
<dbReference type="InterPro" id="IPR032675">
    <property type="entry name" value="LRR_dom_sf"/>
</dbReference>
<keyword evidence="3" id="KW-1185">Reference proteome</keyword>
<dbReference type="PANTHER" id="PTHR48051:SF1">
    <property type="entry name" value="RAS SUPPRESSOR PROTEIN 1"/>
    <property type="match status" value="1"/>
</dbReference>
<sequence length="104" mass="11718">MKLLPDLSDLPALQLLDVSHNVLDTFPTSFASSGCKLQTLLLNSNNITEIPREVERFGDQLKAINLSANQLVDLPLSLAKLPKLKTLDLTENKYVNFYLLLSYW</sequence>
<dbReference type="InterPro" id="IPR050216">
    <property type="entry name" value="LRR_domain-containing"/>
</dbReference>
<dbReference type="Proteomes" id="UP000036681">
    <property type="component" value="Unplaced"/>
</dbReference>
<dbReference type="GO" id="GO:0005737">
    <property type="term" value="C:cytoplasm"/>
    <property type="evidence" value="ECO:0007669"/>
    <property type="project" value="TreeGrafter"/>
</dbReference>
<evidence type="ECO:0000313" key="3">
    <source>
        <dbReference type="Proteomes" id="UP000036681"/>
    </source>
</evidence>
<evidence type="ECO:0000256" key="1">
    <source>
        <dbReference type="ARBA" id="ARBA00022614"/>
    </source>
</evidence>
<dbReference type="SUPFAM" id="SSF52058">
    <property type="entry name" value="L domain-like"/>
    <property type="match status" value="1"/>
</dbReference>